<feature type="compositionally biased region" description="Polar residues" evidence="5">
    <location>
        <begin position="48"/>
        <end position="61"/>
    </location>
</feature>
<reference evidence="6 7" key="1">
    <citation type="submission" date="2021-06" db="EMBL/GenBank/DDBJ databases">
        <authorList>
            <person name="Kallberg Y."/>
            <person name="Tangrot J."/>
            <person name="Rosling A."/>
        </authorList>
    </citation>
    <scope>NUCLEOTIDE SEQUENCE [LARGE SCALE GENOMIC DNA]</scope>
    <source>
        <strain evidence="6 7">120-4 pot B 10/14</strain>
    </source>
</reference>
<gene>
    <name evidence="6" type="ORF">GMARGA_LOCUS32037</name>
</gene>
<comment type="caution">
    <text evidence="6">The sequence shown here is derived from an EMBL/GenBank/DDBJ whole genome shotgun (WGS) entry which is preliminary data.</text>
</comment>
<feature type="region of interest" description="Disordered" evidence="5">
    <location>
        <begin position="366"/>
        <end position="387"/>
    </location>
</feature>
<evidence type="ECO:0000256" key="5">
    <source>
        <dbReference type="SAM" id="MobiDB-lite"/>
    </source>
</evidence>
<organism evidence="6 7">
    <name type="scientific">Gigaspora margarita</name>
    <dbReference type="NCBI Taxonomy" id="4874"/>
    <lineage>
        <taxon>Eukaryota</taxon>
        <taxon>Fungi</taxon>
        <taxon>Fungi incertae sedis</taxon>
        <taxon>Mucoromycota</taxon>
        <taxon>Glomeromycotina</taxon>
        <taxon>Glomeromycetes</taxon>
        <taxon>Diversisporales</taxon>
        <taxon>Gigasporaceae</taxon>
        <taxon>Gigaspora</taxon>
    </lineage>
</organism>
<evidence type="ECO:0000256" key="4">
    <source>
        <dbReference type="ARBA" id="ARBA00023242"/>
    </source>
</evidence>
<dbReference type="PANTHER" id="PTHR21277">
    <property type="entry name" value="TRANSCRIPTIONAL ADAPTER 1"/>
    <property type="match status" value="1"/>
</dbReference>
<dbReference type="EMBL" id="CAJVQB010049287">
    <property type="protein sequence ID" value="CAG8834404.1"/>
    <property type="molecule type" value="Genomic_DNA"/>
</dbReference>
<feature type="non-terminal residue" evidence="6">
    <location>
        <position position="1"/>
    </location>
</feature>
<evidence type="ECO:0000313" key="7">
    <source>
        <dbReference type="Proteomes" id="UP000789901"/>
    </source>
</evidence>
<evidence type="ECO:0000256" key="2">
    <source>
        <dbReference type="ARBA" id="ARBA00023015"/>
    </source>
</evidence>
<keyword evidence="2" id="KW-0805">Transcription regulation</keyword>
<keyword evidence="4" id="KW-0539">Nucleus</keyword>
<feature type="region of interest" description="Disordered" evidence="5">
    <location>
        <begin position="138"/>
        <end position="176"/>
    </location>
</feature>
<dbReference type="CDD" id="cd22933">
    <property type="entry name" value="HFD_HFI1"/>
    <property type="match status" value="1"/>
</dbReference>
<keyword evidence="3" id="KW-0804">Transcription</keyword>
<dbReference type="Proteomes" id="UP000789901">
    <property type="component" value="Unassembled WGS sequence"/>
</dbReference>
<evidence type="ECO:0000256" key="3">
    <source>
        <dbReference type="ARBA" id="ARBA00023163"/>
    </source>
</evidence>
<feature type="region of interest" description="Disordered" evidence="5">
    <location>
        <begin position="48"/>
        <end position="68"/>
    </location>
</feature>
<evidence type="ECO:0000313" key="6">
    <source>
        <dbReference type="EMBL" id="CAG8834404.1"/>
    </source>
</evidence>
<name>A0ABN7WKV8_GIGMA</name>
<feature type="compositionally biased region" description="Basic and acidic residues" evidence="5">
    <location>
        <begin position="159"/>
        <end position="174"/>
    </location>
</feature>
<evidence type="ECO:0000256" key="1">
    <source>
        <dbReference type="ARBA" id="ARBA00004123"/>
    </source>
</evidence>
<proteinExistence type="predicted"/>
<dbReference type="Pfam" id="PF12767">
    <property type="entry name" value="SAGA-Tad1"/>
    <property type="match status" value="1"/>
</dbReference>
<accession>A0ABN7WKV8</accession>
<sequence length="387" mass="44727">NFRLRLPRKLRLSFKMPMSKAVNGTLPGPSNAQKGKAKMTQTNIPLPSLVNNVRRNGNSPQRPLPDHDERFDHVTYIGIEKTRIDTYQIKRQLTEFLGDNAHPYWDAFKKFIYCKIRRQDFERIVRPSLDREHRILNNCLCNDPPPPQNHPVTQQKKRGREDELHEQSDGLPDPKKRRIKELVMSLPREERERIKSLRKDLNGVITMPDPMATVLPVPRSEQLPLFDLNDQQNVIKPQLNPERVQTCREMKALPDSNTLYNRILEIARANGLQNISDDCASLLNYGLESHLKNIIGNVLQKTRAGNSLGINSSGMRNAEYRYRAATTSQEKRTITARDLAFSFEMSPHILVEPSFAREKLTSVVMNEDEDYDMEDMEDVEDDDDEDD</sequence>
<dbReference type="PANTHER" id="PTHR21277:SF5">
    <property type="entry name" value="TRANSCRIPTIONAL ADAPTER 1"/>
    <property type="match status" value="1"/>
</dbReference>
<dbReference type="InterPro" id="IPR024738">
    <property type="entry name" value="Hfi1/Tada1"/>
</dbReference>
<protein>
    <submittedName>
        <fullName evidence="6">12640_t:CDS:1</fullName>
    </submittedName>
</protein>
<keyword evidence="7" id="KW-1185">Reference proteome</keyword>
<comment type="subcellular location">
    <subcellularLocation>
        <location evidence="1">Nucleus</location>
    </subcellularLocation>
</comment>